<comment type="catalytic activity">
    <reaction evidence="11">
        <text>[L-4-(L-arginin-2-N-yl)aspartate](n)-L-aspartate + L-arginine + ATP = [L-4-(L-arginin-2-N-yl)aspartate](n+1) + ADP + phosphate + H(+)</text>
        <dbReference type="Rhea" id="RHEA:23888"/>
        <dbReference type="Rhea" id="RHEA-COMP:13732"/>
        <dbReference type="Rhea" id="RHEA-COMP:13733"/>
        <dbReference type="ChEBI" id="CHEBI:15378"/>
        <dbReference type="ChEBI" id="CHEBI:30616"/>
        <dbReference type="ChEBI" id="CHEBI:32682"/>
        <dbReference type="ChEBI" id="CHEBI:43474"/>
        <dbReference type="ChEBI" id="CHEBI:137986"/>
        <dbReference type="ChEBI" id="CHEBI:137990"/>
        <dbReference type="ChEBI" id="CHEBI:456216"/>
        <dbReference type="EC" id="6.3.2.30"/>
    </reaction>
</comment>
<dbReference type="NCBIfam" id="NF010623">
    <property type="entry name" value="PRK14016.1"/>
    <property type="match status" value="1"/>
</dbReference>
<dbReference type="RefSeq" id="WP_090474719.1">
    <property type="nucleotide sequence ID" value="NZ_LT629710.1"/>
</dbReference>
<dbReference type="PANTHER" id="PTHR23135">
    <property type="entry name" value="MUR LIGASE FAMILY MEMBER"/>
    <property type="match status" value="1"/>
</dbReference>
<evidence type="ECO:0000259" key="14">
    <source>
        <dbReference type="PROSITE" id="PS50975"/>
    </source>
</evidence>
<reference evidence="15 16" key="1">
    <citation type="submission" date="2016-10" db="EMBL/GenBank/DDBJ databases">
        <authorList>
            <person name="de Groot N.N."/>
        </authorList>
    </citation>
    <scope>NUCLEOTIDE SEQUENCE [LARGE SCALE GENOMIC DNA]</scope>
    <source>
        <strain evidence="16">P4-7,KCTC 19426,CECT 7604</strain>
    </source>
</reference>
<dbReference type="InterPro" id="IPR036615">
    <property type="entry name" value="Mur_ligase_C_dom_sf"/>
</dbReference>
<dbReference type="GO" id="GO:0071160">
    <property type="term" value="F:cyanophycin synthetase activity (L-aspartate-adding)"/>
    <property type="evidence" value="ECO:0007669"/>
    <property type="project" value="UniProtKB-EC"/>
</dbReference>
<dbReference type="OrthoDB" id="9803907at2"/>
<keyword evidence="16" id="KW-1185">Reference proteome</keyword>
<dbReference type="Pfam" id="PF18921">
    <property type="entry name" value="Cyanophycin_syn"/>
    <property type="match status" value="1"/>
</dbReference>
<accession>A0A1H0JAL0</accession>
<keyword evidence="9 13" id="KW-0067">ATP-binding</keyword>
<dbReference type="SUPFAM" id="SSF56059">
    <property type="entry name" value="Glutathione synthetase ATP-binding domain-like"/>
    <property type="match status" value="1"/>
</dbReference>
<dbReference type="Pfam" id="PF13549">
    <property type="entry name" value="ATP-grasp_5"/>
    <property type="match status" value="1"/>
</dbReference>
<dbReference type="Gene3D" id="3.90.190.20">
    <property type="entry name" value="Mur ligase, C-terminal domain"/>
    <property type="match status" value="1"/>
</dbReference>
<evidence type="ECO:0000256" key="3">
    <source>
        <dbReference type="ARBA" id="ARBA00011738"/>
    </source>
</evidence>
<dbReference type="InterPro" id="IPR011810">
    <property type="entry name" value="Cya_phycin_syn"/>
</dbReference>
<comment type="similarity">
    <text evidence="2">In the C-terminal section; belongs to the MurCDEF family.</text>
</comment>
<dbReference type="InterPro" id="IPR011761">
    <property type="entry name" value="ATP-grasp"/>
</dbReference>
<evidence type="ECO:0000256" key="11">
    <source>
        <dbReference type="ARBA" id="ARBA00048094"/>
    </source>
</evidence>
<evidence type="ECO:0000256" key="7">
    <source>
        <dbReference type="ARBA" id="ARBA00022598"/>
    </source>
</evidence>
<name>A0A1H0JAL0_9ACTN</name>
<dbReference type="EMBL" id="LT629710">
    <property type="protein sequence ID" value="SDO40590.1"/>
    <property type="molecule type" value="Genomic_DNA"/>
</dbReference>
<dbReference type="EC" id="6.3.2.29" evidence="5"/>
<proteinExistence type="inferred from homology"/>
<dbReference type="PROSITE" id="PS50975">
    <property type="entry name" value="ATP_GRASP"/>
    <property type="match status" value="1"/>
</dbReference>
<dbReference type="GO" id="GO:0046872">
    <property type="term" value="F:metal ion binding"/>
    <property type="evidence" value="ECO:0007669"/>
    <property type="project" value="InterPro"/>
</dbReference>
<dbReference type="InterPro" id="IPR013221">
    <property type="entry name" value="Mur_ligase_cen"/>
</dbReference>
<dbReference type="STRING" id="1090615.SAMN04515671_0838"/>
<dbReference type="EC" id="6.3.2.30" evidence="4"/>
<feature type="domain" description="ATP-grasp" evidence="14">
    <location>
        <begin position="245"/>
        <end position="500"/>
    </location>
</feature>
<dbReference type="Pfam" id="PF08245">
    <property type="entry name" value="Mur_ligase_M"/>
    <property type="match status" value="1"/>
</dbReference>
<evidence type="ECO:0000256" key="9">
    <source>
        <dbReference type="ARBA" id="ARBA00022840"/>
    </source>
</evidence>
<dbReference type="GO" id="GO:0071161">
    <property type="term" value="F:cyanophycin synthetase activity (L-arginine-adding)"/>
    <property type="evidence" value="ECO:0007669"/>
    <property type="project" value="UniProtKB-EC"/>
</dbReference>
<comment type="function">
    <text evidence="1">Catalyzes the ATP-dependent polymerization of arginine and aspartate to multi-L-arginyl-poly-L-aspartic acid (cyanophycin; a water-insoluble reserve polymer).</text>
</comment>
<dbReference type="InterPro" id="IPR036565">
    <property type="entry name" value="Mur-like_cat_sf"/>
</dbReference>
<evidence type="ECO:0000256" key="1">
    <source>
        <dbReference type="ARBA" id="ARBA00003184"/>
    </source>
</evidence>
<evidence type="ECO:0000256" key="2">
    <source>
        <dbReference type="ARBA" id="ARBA00009060"/>
    </source>
</evidence>
<sequence>MTKPTSEDQQRAIKIRELRVYRGPNYYSYEPSIHMVIDLGPLEAAPTDLLPGFTEQLVALLPGLHDHQCSRGHDGGFVERLVEGTWTGHVAEHVALELQRTAGHEMTRGKTRSTGERGVYNVIFGYLDETVATLAGRLAVKLVNHLISVVDAETDVEGAVPVDLDFDFTAEHEAFLLTSQRVAFGPSTQAILDEAISRDIPWQRLNSGSLVQLGHGKLQQRIRATMTSMTGSLAVDIASDKELTSRLLAAAGLPVPSSEVVRNADDAVRMARRIGYPVVLKPLDGNHGRGVAINLSTEDEVRAAFEEAYDQSRRGYVLVESFITGKDYRVLVIGGNMVAIAERMPAHVIGDGVRSVAALVEQTNADPRRGVGHEKVLTRIEVTDSAVELVRAQGFEMADVPPPGEMVKLALTGNMSTGGISIDRTFEAHPDNVDIAEEAARVVGLDIAGIDFICPDITQPVRETGGAICEVNAAPGFRMHTHPTIGEPQFVAKPVVDLLFPPGTASRIPIVAVTGTNGKTTTSRMIGHIFKGIGRKVGMTSTDGVVIDDRLVIRSDASGPRSARMVLQNPRVDFAVFEVARGGILREGLGYTRNDVAVVLNVAPDHLGLRGINSVEQLAKVKQVIVEAVPKNGAAVLNADDVLVAEMRRACSGEIVWFSIKPNNRMIADHCRRGGKAIILEKVELGDQIVLVHGRRRMPLAYTHLLPVTFGGKAMFNVQNAMAAAAAAYCAGAHLHDIRAGLRSFTSSFYQAPGRMNLTEVRGVKVIVDYCHNAPAMIALGDFVDRFFEDSVGTTVERPQRIGVVATAGDRRDQDMVDLGYQAGKHFDRIIVREDERLRGRQPGETAGLIVDGVRRAQGEGARVKEVEVVLDEIDATRVGLERANAGDLVVLCVDRARAVWDQLQTIGNVAQAGAGEEFSDA</sequence>
<dbReference type="Proteomes" id="UP000198741">
    <property type="component" value="Chromosome I"/>
</dbReference>
<organism evidence="15 16">
    <name type="scientific">Nakamurella panacisegetis</name>
    <dbReference type="NCBI Taxonomy" id="1090615"/>
    <lineage>
        <taxon>Bacteria</taxon>
        <taxon>Bacillati</taxon>
        <taxon>Actinomycetota</taxon>
        <taxon>Actinomycetes</taxon>
        <taxon>Nakamurellales</taxon>
        <taxon>Nakamurellaceae</taxon>
        <taxon>Nakamurella</taxon>
    </lineage>
</organism>
<dbReference type="AlphaFoldDB" id="A0A1H0JAL0"/>
<gene>
    <name evidence="15" type="ORF">SAMN04515671_0838</name>
</gene>
<dbReference type="NCBIfam" id="TIGR02068">
    <property type="entry name" value="cya_phycin_syn"/>
    <property type="match status" value="1"/>
</dbReference>
<dbReference type="SUPFAM" id="SSF53244">
    <property type="entry name" value="MurD-like peptide ligases, peptide-binding domain"/>
    <property type="match status" value="1"/>
</dbReference>
<dbReference type="GO" id="GO:0005524">
    <property type="term" value="F:ATP binding"/>
    <property type="evidence" value="ECO:0007669"/>
    <property type="project" value="UniProtKB-UniRule"/>
</dbReference>
<evidence type="ECO:0000256" key="12">
    <source>
        <dbReference type="ARBA" id="ARBA00048425"/>
    </source>
</evidence>
<evidence type="ECO:0000256" key="6">
    <source>
        <dbReference type="ARBA" id="ARBA00022036"/>
    </source>
</evidence>
<evidence type="ECO:0000256" key="13">
    <source>
        <dbReference type="PROSITE-ProRule" id="PRU00409"/>
    </source>
</evidence>
<dbReference type="Gene3D" id="3.30.470.20">
    <property type="entry name" value="ATP-grasp fold, B domain"/>
    <property type="match status" value="2"/>
</dbReference>
<evidence type="ECO:0000256" key="5">
    <source>
        <dbReference type="ARBA" id="ARBA00013005"/>
    </source>
</evidence>
<comment type="catalytic activity">
    <reaction evidence="12">
        <text>[L-4-(L-arginin-2-N-yl)aspartate](n) + L-aspartate + ATP = [L-4-(L-arginin-2-N-yl)aspartate](n)-L-aspartate + ADP + phosphate + H(+)</text>
        <dbReference type="Rhea" id="RHEA:13277"/>
        <dbReference type="Rhea" id="RHEA-COMP:13728"/>
        <dbReference type="Rhea" id="RHEA-COMP:13733"/>
        <dbReference type="ChEBI" id="CHEBI:15378"/>
        <dbReference type="ChEBI" id="CHEBI:29991"/>
        <dbReference type="ChEBI" id="CHEBI:30616"/>
        <dbReference type="ChEBI" id="CHEBI:43474"/>
        <dbReference type="ChEBI" id="CHEBI:137986"/>
        <dbReference type="ChEBI" id="CHEBI:137990"/>
        <dbReference type="ChEBI" id="CHEBI:456216"/>
        <dbReference type="EC" id="6.3.2.29"/>
    </reaction>
</comment>
<keyword evidence="8 13" id="KW-0547">Nucleotide-binding</keyword>
<evidence type="ECO:0000256" key="8">
    <source>
        <dbReference type="ARBA" id="ARBA00022741"/>
    </source>
</evidence>
<evidence type="ECO:0000256" key="4">
    <source>
        <dbReference type="ARBA" id="ARBA00012968"/>
    </source>
</evidence>
<dbReference type="InterPro" id="IPR004101">
    <property type="entry name" value="Mur_ligase_C"/>
</dbReference>
<dbReference type="SUPFAM" id="SSF53623">
    <property type="entry name" value="MurD-like peptide ligases, catalytic domain"/>
    <property type="match status" value="1"/>
</dbReference>
<evidence type="ECO:0000313" key="15">
    <source>
        <dbReference type="EMBL" id="SDO40590.1"/>
    </source>
</evidence>
<evidence type="ECO:0000313" key="16">
    <source>
        <dbReference type="Proteomes" id="UP000198741"/>
    </source>
</evidence>
<protein>
    <recommendedName>
        <fullName evidence="6">Cyanophycin synthetase</fullName>
        <ecNumber evidence="5">6.3.2.29</ecNumber>
        <ecNumber evidence="4">6.3.2.30</ecNumber>
    </recommendedName>
    <alternativeName>
        <fullName evidence="10">Cyanophycin synthase</fullName>
    </alternativeName>
</protein>
<dbReference type="InterPro" id="IPR044019">
    <property type="entry name" value="Cyanophycin_syn_N"/>
</dbReference>
<dbReference type="Gene3D" id="3.40.1190.10">
    <property type="entry name" value="Mur-like, catalytic domain"/>
    <property type="match status" value="1"/>
</dbReference>
<evidence type="ECO:0000256" key="10">
    <source>
        <dbReference type="ARBA" id="ARBA00031353"/>
    </source>
</evidence>
<comment type="subunit">
    <text evidence="3">Homodimer.</text>
</comment>
<dbReference type="PANTHER" id="PTHR23135:SF18">
    <property type="entry name" value="CYANOPHYCIN SYNTHETASE"/>
    <property type="match status" value="1"/>
</dbReference>
<keyword evidence="7" id="KW-0436">Ligase</keyword>
<dbReference type="Pfam" id="PF02875">
    <property type="entry name" value="Mur_ligase_C"/>
    <property type="match status" value="1"/>
</dbReference>